<name>A0A1H0YH10_9LACT</name>
<reference evidence="3" key="1">
    <citation type="submission" date="2016-10" db="EMBL/GenBank/DDBJ databases">
        <authorList>
            <person name="Varghese N."/>
            <person name="Submissions S."/>
        </authorList>
    </citation>
    <scope>NUCLEOTIDE SEQUENCE [LARGE SCALE GENOMIC DNA]</scope>
    <source>
        <strain evidence="3">MPL-11</strain>
    </source>
</reference>
<keyword evidence="2" id="KW-0808">Transferase</keyword>
<dbReference type="CDD" id="cd00761">
    <property type="entry name" value="Glyco_tranf_GTA_type"/>
    <property type="match status" value="1"/>
</dbReference>
<accession>A0A1H0YH10</accession>
<evidence type="ECO:0000313" key="3">
    <source>
        <dbReference type="Proteomes" id="UP000199481"/>
    </source>
</evidence>
<organism evidence="2 3">
    <name type="scientific">Carnobacterium viridans</name>
    <dbReference type="NCBI Taxonomy" id="174587"/>
    <lineage>
        <taxon>Bacteria</taxon>
        <taxon>Bacillati</taxon>
        <taxon>Bacillota</taxon>
        <taxon>Bacilli</taxon>
        <taxon>Lactobacillales</taxon>
        <taxon>Carnobacteriaceae</taxon>
        <taxon>Carnobacterium</taxon>
    </lineage>
</organism>
<evidence type="ECO:0000313" key="2">
    <source>
        <dbReference type="EMBL" id="SDQ14432.1"/>
    </source>
</evidence>
<dbReference type="AlphaFoldDB" id="A0A1H0YH10"/>
<dbReference type="Pfam" id="PF00535">
    <property type="entry name" value="Glycos_transf_2"/>
    <property type="match status" value="1"/>
</dbReference>
<feature type="domain" description="Glycosyltransferase 2-like" evidence="1">
    <location>
        <begin position="7"/>
        <end position="162"/>
    </location>
</feature>
<dbReference type="PANTHER" id="PTHR22916">
    <property type="entry name" value="GLYCOSYLTRANSFERASE"/>
    <property type="match status" value="1"/>
</dbReference>
<dbReference type="EMBL" id="FNJW01000008">
    <property type="protein sequence ID" value="SDQ14432.1"/>
    <property type="molecule type" value="Genomic_DNA"/>
</dbReference>
<protein>
    <submittedName>
        <fullName evidence="2">Glycosyl transferase family 2</fullName>
    </submittedName>
</protein>
<dbReference type="InterPro" id="IPR029044">
    <property type="entry name" value="Nucleotide-diphossugar_trans"/>
</dbReference>
<gene>
    <name evidence="2" type="ORF">SAMN04487752_0944</name>
</gene>
<dbReference type="InterPro" id="IPR001173">
    <property type="entry name" value="Glyco_trans_2-like"/>
</dbReference>
<dbReference type="Gene3D" id="3.90.550.10">
    <property type="entry name" value="Spore Coat Polysaccharide Biosynthesis Protein SpsA, Chain A"/>
    <property type="match status" value="1"/>
</dbReference>
<dbReference type="PANTHER" id="PTHR22916:SF3">
    <property type="entry name" value="UDP-GLCNAC:BETAGAL BETA-1,3-N-ACETYLGLUCOSAMINYLTRANSFERASE-LIKE PROTEIN 1"/>
    <property type="match status" value="1"/>
</dbReference>
<evidence type="ECO:0000259" key="1">
    <source>
        <dbReference type="Pfam" id="PF00535"/>
    </source>
</evidence>
<dbReference type="Proteomes" id="UP000199481">
    <property type="component" value="Unassembled WGS sequence"/>
</dbReference>
<dbReference type="SUPFAM" id="SSF53448">
    <property type="entry name" value="Nucleotide-diphospho-sugar transferases"/>
    <property type="match status" value="1"/>
</dbReference>
<sequence>MNEPLISVVIPTFDRPFFLKRAIESVIKQDYKNIEIVVVVDGFSARTGEYIEQAKKMSNIEINLIQTNTKVGGSEARNIGVKKANGELIGLLDDDDEWFSDKLSSQMDLINKNQLSIDDDFLCFTSLERYKSPNQKKYDKLPNIDYKNSGKKTISDYLFETKGLRNIGFIQTSTVLVPKHILIETPFTKGLIKHQDWDWLLNVDNSHNLTIIQVEDPKIIYHSDVPMDSRVGYINRWNFTEQWLETHKEFFSKLAYESFVLNYILLGIASDKNLSRAQRRLEIKTRYQNLSLTTKFRPYTWKIIIYMMKNKD</sequence>
<proteinExistence type="predicted"/>
<dbReference type="OrthoDB" id="8773442at2"/>
<keyword evidence="3" id="KW-1185">Reference proteome</keyword>
<dbReference type="GO" id="GO:0016758">
    <property type="term" value="F:hexosyltransferase activity"/>
    <property type="evidence" value="ECO:0007669"/>
    <property type="project" value="UniProtKB-ARBA"/>
</dbReference>
<dbReference type="RefSeq" id="WP_089975638.1">
    <property type="nucleotide sequence ID" value="NZ_CP084916.1"/>
</dbReference>